<organism evidence="3 4">
    <name type="scientific">Arctia plantaginis</name>
    <name type="common">Wood tiger moth</name>
    <name type="synonym">Phalaena plantaginis</name>
    <dbReference type="NCBI Taxonomy" id="874455"/>
    <lineage>
        <taxon>Eukaryota</taxon>
        <taxon>Metazoa</taxon>
        <taxon>Ecdysozoa</taxon>
        <taxon>Arthropoda</taxon>
        <taxon>Hexapoda</taxon>
        <taxon>Insecta</taxon>
        <taxon>Pterygota</taxon>
        <taxon>Neoptera</taxon>
        <taxon>Endopterygota</taxon>
        <taxon>Lepidoptera</taxon>
        <taxon>Glossata</taxon>
        <taxon>Ditrysia</taxon>
        <taxon>Noctuoidea</taxon>
        <taxon>Erebidae</taxon>
        <taxon>Arctiinae</taxon>
        <taxon>Arctia</taxon>
    </lineage>
</organism>
<name>A0A8S1ASZ7_ARCPL</name>
<reference evidence="3 4" key="1">
    <citation type="submission" date="2020-04" db="EMBL/GenBank/DDBJ databases">
        <authorList>
            <person name="Wallbank WR R."/>
            <person name="Pardo Diaz C."/>
            <person name="Kozak K."/>
            <person name="Martin S."/>
            <person name="Jiggins C."/>
            <person name="Moest M."/>
            <person name="Warren A I."/>
            <person name="Byers J.R.P. K."/>
            <person name="Montejo-Kovacevich G."/>
            <person name="Yen C E."/>
        </authorList>
    </citation>
    <scope>NUCLEOTIDE SEQUENCE [LARGE SCALE GENOMIC DNA]</scope>
</reference>
<dbReference type="Pfam" id="PF21787">
    <property type="entry name" value="TNP-like_RNaseH_N"/>
    <property type="match status" value="1"/>
</dbReference>
<evidence type="ECO:0008006" key="5">
    <source>
        <dbReference type="Google" id="ProtNLM"/>
    </source>
</evidence>
<gene>
    <name evidence="3" type="ORF">APLA_LOCUS12345</name>
</gene>
<evidence type="ECO:0000259" key="1">
    <source>
        <dbReference type="Pfam" id="PF12017"/>
    </source>
</evidence>
<proteinExistence type="predicted"/>
<dbReference type="OrthoDB" id="5314041at2759"/>
<dbReference type="Proteomes" id="UP000494256">
    <property type="component" value="Unassembled WGS sequence"/>
</dbReference>
<dbReference type="InterPro" id="IPR048365">
    <property type="entry name" value="TNP-like_RNaseH_N"/>
</dbReference>
<feature type="domain" description="Transposable element P transposase-like RNase H" evidence="2">
    <location>
        <begin position="305"/>
        <end position="436"/>
    </location>
</feature>
<dbReference type="Pfam" id="PF12017">
    <property type="entry name" value="Tnp_P_element"/>
    <property type="match status" value="1"/>
</dbReference>
<evidence type="ECO:0000259" key="2">
    <source>
        <dbReference type="Pfam" id="PF21787"/>
    </source>
</evidence>
<evidence type="ECO:0000313" key="3">
    <source>
        <dbReference type="EMBL" id="CAB3248361.1"/>
    </source>
</evidence>
<evidence type="ECO:0000313" key="4">
    <source>
        <dbReference type="Proteomes" id="UP000494256"/>
    </source>
</evidence>
<comment type="caution">
    <text evidence="3">The sequence shown here is derived from an EMBL/GenBank/DDBJ whole genome shotgun (WGS) entry which is preliminary data.</text>
</comment>
<dbReference type="InterPro" id="IPR021896">
    <property type="entry name" value="THAP9-like_HTH"/>
</dbReference>
<sequence>MYNIFTGFSISKSLPLKNITNTICNLENVETDYQSTSKANNDKTSTKQPVLDGFPSTSKCNIESMKLVQSTSKASFEKVENKSTDSPVLKGAKNLPLSERYSNETSWLQKKLHKLQLSKNSMATRLKRALKLSENATFQKAVSKMQFRESKKLKMGRRFKKEEKVLALALYKQGPRAYRWLRNVFILDHAMASAKNLPLSERYSNETSWLQKKLHKLQLSKNSMATRLKRALKLSENATFQKAVSKMQFRESKKLKMGRRFKKEEKVLALALYKQGPRAYRWLRNVFILPSPLTLSRMISTASLKAGINENIFKELKIRAEKMNTKQKLCLLLFDEISLIPHFDYNRKRDAIIGFVDNGEVTHNKIAEHALVFMIRGIYYNYKQAVAYTFFAGSTSKAELAAQIKNIIIKLNSAGFKVMGTICDQGCAHVSAINYLII</sequence>
<dbReference type="AlphaFoldDB" id="A0A8S1ASZ7"/>
<accession>A0A8S1ASZ7</accession>
<feature type="domain" description="THAP9-like helix-turn-helix" evidence="1">
    <location>
        <begin position="214"/>
        <end position="297"/>
    </location>
</feature>
<protein>
    <recommendedName>
        <fullName evidence="5">Transposase</fullName>
    </recommendedName>
</protein>
<dbReference type="EMBL" id="CADEBD010000339">
    <property type="protein sequence ID" value="CAB3248361.1"/>
    <property type="molecule type" value="Genomic_DNA"/>
</dbReference>